<evidence type="ECO:0000256" key="5">
    <source>
        <dbReference type="HAMAP-Rule" id="MF_00076"/>
    </source>
</evidence>
<evidence type="ECO:0000256" key="2">
    <source>
        <dbReference type="ARBA" id="ARBA00022605"/>
    </source>
</evidence>
<accession>A0ABM9DKW8</accession>
<dbReference type="Gene3D" id="3.30.230.40">
    <property type="entry name" value="Imidazole glycerol phosphate dehydratase, domain 1"/>
    <property type="match status" value="2"/>
</dbReference>
<feature type="region of interest" description="Disordered" evidence="7">
    <location>
        <begin position="1"/>
        <end position="21"/>
    </location>
</feature>
<dbReference type="Proteomes" id="UP001152604">
    <property type="component" value="Unassembled WGS sequence"/>
</dbReference>
<dbReference type="CDD" id="cd07914">
    <property type="entry name" value="IGPD"/>
    <property type="match status" value="1"/>
</dbReference>
<evidence type="ECO:0000313" key="8">
    <source>
        <dbReference type="EMBL" id="CAH2397266.1"/>
    </source>
</evidence>
<dbReference type="PANTHER" id="PTHR23133:SF2">
    <property type="entry name" value="IMIDAZOLEGLYCEROL-PHOSPHATE DEHYDRATASE"/>
    <property type="match status" value="1"/>
</dbReference>
<comment type="pathway">
    <text evidence="1 5 6">Amino-acid biosynthesis; L-histidine biosynthesis; L-histidine from 5-phospho-alpha-D-ribose 1-diphosphate: step 6/9.</text>
</comment>
<evidence type="ECO:0000256" key="6">
    <source>
        <dbReference type="RuleBase" id="RU000599"/>
    </source>
</evidence>
<organism evidence="8 9">
    <name type="scientific">Mesorhizobium ventifaucium</name>
    <dbReference type="NCBI Taxonomy" id="666020"/>
    <lineage>
        <taxon>Bacteria</taxon>
        <taxon>Pseudomonadati</taxon>
        <taxon>Pseudomonadota</taxon>
        <taxon>Alphaproteobacteria</taxon>
        <taxon>Hyphomicrobiales</taxon>
        <taxon>Phyllobacteriaceae</taxon>
        <taxon>Mesorhizobium</taxon>
    </lineage>
</organism>
<comment type="caution">
    <text evidence="8">The sequence shown here is derived from an EMBL/GenBank/DDBJ whole genome shotgun (WGS) entry which is preliminary data.</text>
</comment>
<dbReference type="InterPro" id="IPR020565">
    <property type="entry name" value="ImidazoleglycerP_deHydtase_CS"/>
</dbReference>
<evidence type="ECO:0000313" key="9">
    <source>
        <dbReference type="Proteomes" id="UP001152604"/>
    </source>
</evidence>
<evidence type="ECO:0000256" key="1">
    <source>
        <dbReference type="ARBA" id="ARBA00005047"/>
    </source>
</evidence>
<dbReference type="NCBIfam" id="NF002109">
    <property type="entry name" value="PRK00951.1-5"/>
    <property type="match status" value="1"/>
</dbReference>
<keyword evidence="9" id="KW-1185">Reference proteome</keyword>
<dbReference type="NCBIfam" id="NF002111">
    <property type="entry name" value="PRK00951.2-1"/>
    <property type="match status" value="1"/>
</dbReference>
<comment type="subcellular location">
    <subcellularLocation>
        <location evidence="5 6">Cytoplasm</location>
    </subcellularLocation>
</comment>
<dbReference type="PANTHER" id="PTHR23133">
    <property type="entry name" value="IMIDAZOLEGLYCEROL-PHOSPHATE DEHYDRATASE HIS7"/>
    <property type="match status" value="1"/>
</dbReference>
<gene>
    <name evidence="5 8" type="primary">hisB</name>
    <name evidence="8" type="ORF">MES4922_190082</name>
</gene>
<dbReference type="InterPro" id="IPR000807">
    <property type="entry name" value="ImidazoleglycerolP_deHydtase"/>
</dbReference>
<evidence type="ECO:0000256" key="3">
    <source>
        <dbReference type="ARBA" id="ARBA00023102"/>
    </source>
</evidence>
<dbReference type="HAMAP" id="MF_00076">
    <property type="entry name" value="HisB"/>
    <property type="match status" value="1"/>
</dbReference>
<keyword evidence="5" id="KW-0963">Cytoplasm</keyword>
<proteinExistence type="inferred from homology"/>
<dbReference type="EMBL" id="CAKXZS010000011">
    <property type="protein sequence ID" value="CAH2397266.1"/>
    <property type="molecule type" value="Genomic_DNA"/>
</dbReference>
<protein>
    <recommendedName>
        <fullName evidence="5 6">Imidazoleglycerol-phosphate dehydratase</fullName>
        <shortName evidence="5">IGPD</shortName>
        <ecNumber evidence="5 6">4.2.1.19</ecNumber>
    </recommendedName>
</protein>
<dbReference type="PROSITE" id="PS00955">
    <property type="entry name" value="IGP_DEHYDRATASE_2"/>
    <property type="match status" value="1"/>
</dbReference>
<dbReference type="EC" id="4.2.1.19" evidence="5 6"/>
<keyword evidence="4 5" id="KW-0456">Lyase</keyword>
<dbReference type="NCBIfam" id="NF002114">
    <property type="entry name" value="PRK00951.2-4"/>
    <property type="match status" value="1"/>
</dbReference>
<keyword evidence="2 5" id="KW-0028">Amino-acid biosynthesis</keyword>
<evidence type="ECO:0000256" key="7">
    <source>
        <dbReference type="SAM" id="MobiDB-lite"/>
    </source>
</evidence>
<dbReference type="GO" id="GO:0004424">
    <property type="term" value="F:imidazoleglycerol-phosphate dehydratase activity"/>
    <property type="evidence" value="ECO:0007669"/>
    <property type="project" value="UniProtKB-EC"/>
</dbReference>
<dbReference type="InterPro" id="IPR020568">
    <property type="entry name" value="Ribosomal_Su5_D2-typ_SF"/>
</dbReference>
<dbReference type="SUPFAM" id="SSF54211">
    <property type="entry name" value="Ribosomal protein S5 domain 2-like"/>
    <property type="match status" value="2"/>
</dbReference>
<name>A0ABM9DKW8_9HYPH</name>
<dbReference type="InterPro" id="IPR038494">
    <property type="entry name" value="IGPD_sf"/>
</dbReference>
<evidence type="ECO:0000256" key="4">
    <source>
        <dbReference type="ARBA" id="ARBA00023239"/>
    </source>
</evidence>
<sequence>MSMPPRSANASRKTKETDISVSVQVDGSGKSDISTGVGFFDHMLDQLSRHSLIDMTVKAKGDLHIDDHHTVEDTGIALGQALAKALGERRGIMRYASIDLAMDETLTRAAIDVSGRPYLVWNVAFSSPKIGTFDTELVREFFQALAQNAGITLHVTNHCGANNHHIAETCFKAVARALRFALESDPRQPDAVPSTKGSLKG</sequence>
<comment type="similarity">
    <text evidence="5 6">Belongs to the imidazoleglycerol-phosphate dehydratase family.</text>
</comment>
<dbReference type="PROSITE" id="PS00954">
    <property type="entry name" value="IGP_DEHYDRATASE_1"/>
    <property type="match status" value="1"/>
</dbReference>
<comment type="catalytic activity">
    <reaction evidence="5 6">
        <text>D-erythro-1-(imidazol-4-yl)glycerol 3-phosphate = 3-(imidazol-4-yl)-2-oxopropyl phosphate + H2O</text>
        <dbReference type="Rhea" id="RHEA:11040"/>
        <dbReference type="ChEBI" id="CHEBI:15377"/>
        <dbReference type="ChEBI" id="CHEBI:57766"/>
        <dbReference type="ChEBI" id="CHEBI:58278"/>
        <dbReference type="EC" id="4.2.1.19"/>
    </reaction>
</comment>
<keyword evidence="3 5" id="KW-0368">Histidine biosynthesis</keyword>
<dbReference type="Pfam" id="PF00475">
    <property type="entry name" value="IGPD"/>
    <property type="match status" value="1"/>
</dbReference>
<reference evidence="8" key="1">
    <citation type="submission" date="2022-03" db="EMBL/GenBank/DDBJ databases">
        <authorList>
            <person name="Brunel B."/>
        </authorList>
    </citation>
    <scope>NUCLEOTIDE SEQUENCE</scope>
    <source>
        <strain evidence="8">STM4922sample</strain>
    </source>
</reference>